<dbReference type="Pfam" id="PF07929">
    <property type="entry name" value="PRiA4_ORF3"/>
    <property type="match status" value="1"/>
</dbReference>
<dbReference type="SUPFAM" id="SSF159941">
    <property type="entry name" value="MM3350-like"/>
    <property type="match status" value="1"/>
</dbReference>
<dbReference type="Gene3D" id="3.10.290.30">
    <property type="entry name" value="MM3350-like"/>
    <property type="match status" value="1"/>
</dbReference>
<dbReference type="PANTHER" id="PTHR41878">
    <property type="entry name" value="LEXA REPRESSOR-RELATED"/>
    <property type="match status" value="1"/>
</dbReference>
<feature type="compositionally biased region" description="Polar residues" evidence="1">
    <location>
        <begin position="177"/>
        <end position="188"/>
    </location>
</feature>
<sequence>MNNKGKSRKRAAKTKLPSNTDNESAPIVDDSTLSVDESKKTEILKSEELIKKRKKRPANLPVIEEENDVPETTDENCEATAQNEVSDFDQPPRKQVKRAKIGKKNQMEEVEKISSFEDSSTPPSEGSDDGVKSEQKDKFEAAAEPNLNSNKRIKKSRVQKPKDEQAKIDKKDEDMSASPTPQEGNDTNVKNEQKGKFEGVAEPDKSSTKMSKRNRAQKPKDEQAKNDKKNPTVQIEKMNFKDSSLALLEENDVKDEQKDKFEAVAELDKNSNKTSKKTRVQKSKMTSTEVIKEETSDLPQTKKRTRQTKNTEKPEKKTKLDDGKKPVTKNKKLTKATREDKKSEHEKSDDSNSKEETKPANKATKQKKNKKLEKQESDANMNKQTQDLETDDVSPDDDFEIKKPITKKVTKPKKATPSSNKEEKAPKPPNKSILQLKISLRDITPPIFRRIQVLNNSTFFDLRNNINEAMGWISDRSHQFIVSNPKTNSNILIVNGTLEGLVYDFTERHLLKEETTKLSRFLSAKDDRLLYEFDLGDSWVHEVIVEKILPPPPPKAEYPKCTGGKRACPPEDCGGVDGYNHLVEVYKNPSHKEYEELITDWLGEYNPGWDPEKFDKKKVFRKVRMWVWAPAGL</sequence>
<dbReference type="AlphaFoldDB" id="A0AA38IUD5"/>
<feature type="compositionally biased region" description="Basic and acidic residues" evidence="1">
    <location>
        <begin position="105"/>
        <end position="115"/>
    </location>
</feature>
<feature type="compositionally biased region" description="Basic and acidic residues" evidence="1">
    <location>
        <begin position="129"/>
        <end position="141"/>
    </location>
</feature>
<feature type="compositionally biased region" description="Polar residues" evidence="1">
    <location>
        <begin position="378"/>
        <end position="387"/>
    </location>
</feature>
<dbReference type="InterPro" id="IPR012912">
    <property type="entry name" value="Plasmid_pRiA4b_Orf3-like"/>
</dbReference>
<feature type="region of interest" description="Disordered" evidence="1">
    <location>
        <begin position="1"/>
        <end position="241"/>
    </location>
</feature>
<feature type="compositionally biased region" description="Basic residues" evidence="1">
    <location>
        <begin position="1"/>
        <end position="13"/>
    </location>
</feature>
<comment type="caution">
    <text evidence="3">The sequence shown here is derived from an EMBL/GenBank/DDBJ whole genome shotgun (WGS) entry which is preliminary data.</text>
</comment>
<dbReference type="Proteomes" id="UP001168821">
    <property type="component" value="Unassembled WGS sequence"/>
</dbReference>
<protein>
    <recommendedName>
        <fullName evidence="2">Plasmid pRiA4b Orf3-like domain-containing protein</fullName>
    </recommendedName>
</protein>
<reference evidence="3" key="1">
    <citation type="journal article" date="2023" name="G3 (Bethesda)">
        <title>Whole genome assemblies of Zophobas morio and Tenebrio molitor.</title>
        <authorList>
            <person name="Kaur S."/>
            <person name="Stinson S.A."/>
            <person name="diCenzo G.C."/>
        </authorList>
    </citation>
    <scope>NUCLEOTIDE SEQUENCE</scope>
    <source>
        <strain evidence="3">QUZm001</strain>
    </source>
</reference>
<organism evidence="3 4">
    <name type="scientific">Zophobas morio</name>
    <dbReference type="NCBI Taxonomy" id="2755281"/>
    <lineage>
        <taxon>Eukaryota</taxon>
        <taxon>Metazoa</taxon>
        <taxon>Ecdysozoa</taxon>
        <taxon>Arthropoda</taxon>
        <taxon>Hexapoda</taxon>
        <taxon>Insecta</taxon>
        <taxon>Pterygota</taxon>
        <taxon>Neoptera</taxon>
        <taxon>Endopterygota</taxon>
        <taxon>Coleoptera</taxon>
        <taxon>Polyphaga</taxon>
        <taxon>Cucujiformia</taxon>
        <taxon>Tenebrionidae</taxon>
        <taxon>Zophobas</taxon>
    </lineage>
</organism>
<feature type="compositionally biased region" description="Basic residues" evidence="1">
    <location>
        <begin position="404"/>
        <end position="414"/>
    </location>
</feature>
<evidence type="ECO:0000259" key="2">
    <source>
        <dbReference type="Pfam" id="PF07929"/>
    </source>
</evidence>
<dbReference type="EMBL" id="JALNTZ010000002">
    <property type="protein sequence ID" value="KAJ3663692.1"/>
    <property type="molecule type" value="Genomic_DNA"/>
</dbReference>
<keyword evidence="4" id="KW-1185">Reference proteome</keyword>
<feature type="compositionally biased region" description="Basic and acidic residues" evidence="1">
    <location>
        <begin position="218"/>
        <end position="230"/>
    </location>
</feature>
<accession>A0AA38IUD5</accession>
<feature type="compositionally biased region" description="Acidic residues" evidence="1">
    <location>
        <begin position="388"/>
        <end position="399"/>
    </location>
</feature>
<feature type="compositionally biased region" description="Basic and acidic residues" evidence="1">
    <location>
        <begin position="309"/>
        <end position="325"/>
    </location>
</feature>
<evidence type="ECO:0000313" key="3">
    <source>
        <dbReference type="EMBL" id="KAJ3663692.1"/>
    </source>
</evidence>
<gene>
    <name evidence="3" type="ORF">Zmor_007923</name>
</gene>
<evidence type="ECO:0000256" key="1">
    <source>
        <dbReference type="SAM" id="MobiDB-lite"/>
    </source>
</evidence>
<name>A0AA38IUD5_9CUCU</name>
<dbReference type="PANTHER" id="PTHR41878:SF1">
    <property type="entry name" value="TNPR PROTEIN"/>
    <property type="match status" value="1"/>
</dbReference>
<feature type="compositionally biased region" description="Basic residues" evidence="1">
    <location>
        <begin position="94"/>
        <end position="103"/>
    </location>
</feature>
<feature type="compositionally biased region" description="Basic and acidic residues" evidence="1">
    <location>
        <begin position="189"/>
        <end position="207"/>
    </location>
</feature>
<feature type="region of interest" description="Disordered" evidence="1">
    <location>
        <begin position="264"/>
        <end position="432"/>
    </location>
</feature>
<evidence type="ECO:0000313" key="4">
    <source>
        <dbReference type="Proteomes" id="UP001168821"/>
    </source>
</evidence>
<feature type="compositionally biased region" description="Acidic residues" evidence="1">
    <location>
        <begin position="63"/>
        <end position="77"/>
    </location>
</feature>
<dbReference type="InterPro" id="IPR024047">
    <property type="entry name" value="MM3350-like_sf"/>
</dbReference>
<feature type="compositionally biased region" description="Basic residues" evidence="1">
    <location>
        <begin position="326"/>
        <end position="335"/>
    </location>
</feature>
<feature type="domain" description="Plasmid pRiA4b Orf3-like" evidence="2">
    <location>
        <begin position="433"/>
        <end position="617"/>
    </location>
</feature>
<proteinExistence type="predicted"/>
<feature type="compositionally biased region" description="Basic and acidic residues" evidence="1">
    <location>
        <begin position="36"/>
        <end position="50"/>
    </location>
</feature>
<feature type="compositionally biased region" description="Basic and acidic residues" evidence="1">
    <location>
        <begin position="336"/>
        <end position="359"/>
    </location>
</feature>
<feature type="compositionally biased region" description="Basic and acidic residues" evidence="1">
    <location>
        <begin position="160"/>
        <end position="174"/>
    </location>
</feature>